<reference evidence="1 2" key="1">
    <citation type="submission" date="2020-07" db="EMBL/GenBank/DDBJ databases">
        <authorList>
            <person name="Martino G."/>
            <person name="Holtappels D."/>
            <person name="Wagemans J."/>
            <person name="Lavigne R."/>
            <person name="Turina M."/>
            <person name="Ciuffo M."/>
        </authorList>
    </citation>
    <scope>NUCLEOTIDE SEQUENCE [LARGE SCALE GENOMIC DNA]</scope>
</reference>
<protein>
    <submittedName>
        <fullName evidence="1">Uncharacterized protein</fullName>
    </submittedName>
</protein>
<evidence type="ECO:0000313" key="2">
    <source>
        <dbReference type="Proteomes" id="UP000516415"/>
    </source>
</evidence>
<sequence length="107" mass="11988">MLPHKRGDSFDRLTNIPEAFSDGYFVGWTVTAQIRTARYGEVIADLVCAWVDPATTRILSIKCLDTKPWPVGPAEMDVQFVRTSDGYTMSTSTLQFNIVRDVTRAIS</sequence>
<proteinExistence type="predicted"/>
<evidence type="ECO:0000313" key="1">
    <source>
        <dbReference type="EMBL" id="QNR53848.1"/>
    </source>
</evidence>
<accession>A0A7H0XFQ8</accession>
<organism evidence="1 2">
    <name type="scientific">Pseudomonas phage phiK7A1</name>
    <dbReference type="NCBI Taxonomy" id="2759194"/>
    <lineage>
        <taxon>Viruses</taxon>
        <taxon>Duplodnaviria</taxon>
        <taxon>Heunggongvirae</taxon>
        <taxon>Uroviricota</taxon>
        <taxon>Caudoviricetes</taxon>
        <taxon>Vandenendeviridae</taxon>
        <taxon>Gorskivirinae</taxon>
        <taxon>Torinovirus</taxon>
        <taxon>Torinovirus K7A1</taxon>
    </lineage>
</organism>
<keyword evidence="2" id="KW-1185">Reference proteome</keyword>
<gene>
    <name evidence="1" type="ORF">phiK7A1_060</name>
</gene>
<dbReference type="Proteomes" id="UP000516415">
    <property type="component" value="Segment"/>
</dbReference>
<dbReference type="EMBL" id="MT740307">
    <property type="protein sequence ID" value="QNR53848.1"/>
    <property type="molecule type" value="Genomic_DNA"/>
</dbReference>
<name>A0A7H0XFQ8_9CAUD</name>